<organism evidence="1 2">
    <name type="scientific">Striga asiatica</name>
    <name type="common">Asiatic witchweed</name>
    <name type="synonym">Buchnera asiatica</name>
    <dbReference type="NCBI Taxonomy" id="4170"/>
    <lineage>
        <taxon>Eukaryota</taxon>
        <taxon>Viridiplantae</taxon>
        <taxon>Streptophyta</taxon>
        <taxon>Embryophyta</taxon>
        <taxon>Tracheophyta</taxon>
        <taxon>Spermatophyta</taxon>
        <taxon>Magnoliopsida</taxon>
        <taxon>eudicotyledons</taxon>
        <taxon>Gunneridae</taxon>
        <taxon>Pentapetalae</taxon>
        <taxon>asterids</taxon>
        <taxon>lamiids</taxon>
        <taxon>Lamiales</taxon>
        <taxon>Orobanchaceae</taxon>
        <taxon>Buchnereae</taxon>
        <taxon>Striga</taxon>
    </lineage>
</organism>
<accession>A0A5A7QM27</accession>
<dbReference type="EMBL" id="BKCP01007404">
    <property type="protein sequence ID" value="GER46036.1"/>
    <property type="molecule type" value="Genomic_DNA"/>
</dbReference>
<proteinExistence type="predicted"/>
<keyword evidence="2" id="KW-1185">Reference proteome</keyword>
<sequence>MKLANFEGWNMAVDSKKNRPLILGSQEHAADLIVSGEYRHEPKAVGRQFLVRLYARKEVASRHLAFASRVSSAAFSASIIGEKEKVGRGKLCLCILRISCKLGLVGRFAAGHFRDFSLKEQGARGRCLCTAPEPDLFEELDAIIFLESRTLESSPRIRFVDILRAEPPSGPYHPSKFIESHKDHVQNEAAKLFGGPGPNTRLAGFVVDIFCTSMADVA</sequence>
<comment type="caution">
    <text evidence="1">The sequence shown here is derived from an EMBL/GenBank/DDBJ whole genome shotgun (WGS) entry which is preliminary data.</text>
</comment>
<evidence type="ECO:0000313" key="2">
    <source>
        <dbReference type="Proteomes" id="UP000325081"/>
    </source>
</evidence>
<protein>
    <submittedName>
        <fullName evidence="1">UDP-sugar:glycosyltransferase</fullName>
    </submittedName>
</protein>
<dbReference type="GO" id="GO:0016740">
    <property type="term" value="F:transferase activity"/>
    <property type="evidence" value="ECO:0007669"/>
    <property type="project" value="UniProtKB-KW"/>
</dbReference>
<name>A0A5A7QM27_STRAF</name>
<evidence type="ECO:0000313" key="1">
    <source>
        <dbReference type="EMBL" id="GER46036.1"/>
    </source>
</evidence>
<reference evidence="2" key="1">
    <citation type="journal article" date="2019" name="Curr. Biol.">
        <title>Genome Sequence of Striga asiatica Provides Insight into the Evolution of Plant Parasitism.</title>
        <authorList>
            <person name="Yoshida S."/>
            <person name="Kim S."/>
            <person name="Wafula E.K."/>
            <person name="Tanskanen J."/>
            <person name="Kim Y.M."/>
            <person name="Honaas L."/>
            <person name="Yang Z."/>
            <person name="Spallek T."/>
            <person name="Conn C.E."/>
            <person name="Ichihashi Y."/>
            <person name="Cheong K."/>
            <person name="Cui S."/>
            <person name="Der J.P."/>
            <person name="Gundlach H."/>
            <person name="Jiao Y."/>
            <person name="Hori C."/>
            <person name="Ishida J.K."/>
            <person name="Kasahara H."/>
            <person name="Kiba T."/>
            <person name="Kim M.S."/>
            <person name="Koo N."/>
            <person name="Laohavisit A."/>
            <person name="Lee Y.H."/>
            <person name="Lumba S."/>
            <person name="McCourt P."/>
            <person name="Mortimer J.C."/>
            <person name="Mutuku J.M."/>
            <person name="Nomura T."/>
            <person name="Sasaki-Sekimoto Y."/>
            <person name="Seto Y."/>
            <person name="Wang Y."/>
            <person name="Wakatake T."/>
            <person name="Sakakibara H."/>
            <person name="Demura T."/>
            <person name="Yamaguchi S."/>
            <person name="Yoneyama K."/>
            <person name="Manabe R.I."/>
            <person name="Nelson D.C."/>
            <person name="Schulman A.H."/>
            <person name="Timko M.P."/>
            <person name="dePamphilis C.W."/>
            <person name="Choi D."/>
            <person name="Shirasu K."/>
        </authorList>
    </citation>
    <scope>NUCLEOTIDE SEQUENCE [LARGE SCALE GENOMIC DNA]</scope>
    <source>
        <strain evidence="2">cv. UVA1</strain>
    </source>
</reference>
<dbReference type="Proteomes" id="UP000325081">
    <property type="component" value="Unassembled WGS sequence"/>
</dbReference>
<dbReference type="AlphaFoldDB" id="A0A5A7QM27"/>
<gene>
    <name evidence="1" type="ORF">STAS_23029</name>
</gene>
<keyword evidence="1" id="KW-0808">Transferase</keyword>
<dbReference type="OrthoDB" id="5835829at2759"/>